<dbReference type="SUPFAM" id="SSF69304">
    <property type="entry name" value="Tricorn protease N-terminal domain"/>
    <property type="match status" value="1"/>
</dbReference>
<name>A0A7C1JVN1_THERO</name>
<protein>
    <recommendedName>
        <fullName evidence="2">Lipoprotein</fullName>
    </recommendedName>
</protein>
<dbReference type="EMBL" id="DSJL01000001">
    <property type="protein sequence ID" value="HEF64086.1"/>
    <property type="molecule type" value="Genomic_DNA"/>
</dbReference>
<dbReference type="PROSITE" id="PS51257">
    <property type="entry name" value="PROKAR_LIPOPROTEIN"/>
    <property type="match status" value="1"/>
</dbReference>
<reference evidence="1" key="1">
    <citation type="journal article" date="2020" name="mSystems">
        <title>Genome- and Community-Level Interaction Insights into Carbon Utilization and Element Cycling Functions of Hydrothermarchaeota in Hydrothermal Sediment.</title>
        <authorList>
            <person name="Zhou Z."/>
            <person name="Liu Y."/>
            <person name="Xu W."/>
            <person name="Pan J."/>
            <person name="Luo Z.H."/>
            <person name="Li M."/>
        </authorList>
    </citation>
    <scope>NUCLEOTIDE SEQUENCE [LARGE SCALE GENOMIC DNA]</scope>
    <source>
        <strain evidence="1">SpSt-222</strain>
    </source>
</reference>
<sequence>MSRWKDGQQWLIAARLTILFVFLWTAVACGGRPGSDLVLYVIRPGRLVALNPTDGQERWERSIPLTLVCDVVPAPSGQWVAAVGEVLVLVPLREHTEPLVIEPPQGWFYTGCISPTAWFWAGGRLLAWADERTLLVLLRKNVAYPDVWALASFELDSQSWRPWVHEVPLGCDLLDQPVAGFQIRCVRLPGGRGPDELVGLLGIDALNGVVQRRLPLDLPPELRQQGLELGALPVAVRQMRGVLYILLESGVLLIVDNKARQTASLVVWQEAGLKEPARGIALRLARDGSAAWVVLAGENDRLQISLLELRTQSVARTGEFPARAIGLDFVDDGVVVMVLEQASGQRQVVRRELRTGAERILATLGEYEVCCWVGPLAREALGGQ</sequence>
<evidence type="ECO:0008006" key="2">
    <source>
        <dbReference type="Google" id="ProtNLM"/>
    </source>
</evidence>
<comment type="caution">
    <text evidence="1">The sequence shown here is derived from an EMBL/GenBank/DDBJ whole genome shotgun (WGS) entry which is preliminary data.</text>
</comment>
<dbReference type="AlphaFoldDB" id="A0A7C1JVN1"/>
<evidence type="ECO:0000313" key="1">
    <source>
        <dbReference type="EMBL" id="HEF64086.1"/>
    </source>
</evidence>
<organism evidence="1">
    <name type="scientific">Thermomicrobium roseum</name>
    <dbReference type="NCBI Taxonomy" id="500"/>
    <lineage>
        <taxon>Bacteria</taxon>
        <taxon>Pseudomonadati</taxon>
        <taxon>Thermomicrobiota</taxon>
        <taxon>Thermomicrobia</taxon>
        <taxon>Thermomicrobiales</taxon>
        <taxon>Thermomicrobiaceae</taxon>
        <taxon>Thermomicrobium</taxon>
    </lineage>
</organism>
<proteinExistence type="predicted"/>
<accession>A0A7C1JVN1</accession>
<gene>
    <name evidence="1" type="ORF">ENP47_00510</name>
</gene>